<feature type="compositionally biased region" description="Low complexity" evidence="8">
    <location>
        <begin position="55"/>
        <end position="66"/>
    </location>
</feature>
<evidence type="ECO:0000256" key="7">
    <source>
        <dbReference type="ARBA" id="ARBA00023136"/>
    </source>
</evidence>
<evidence type="ECO:0000256" key="4">
    <source>
        <dbReference type="ARBA" id="ARBA00022692"/>
    </source>
</evidence>
<feature type="region of interest" description="Disordered" evidence="8">
    <location>
        <begin position="46"/>
        <end position="66"/>
    </location>
</feature>
<evidence type="ECO:0000313" key="9">
    <source>
        <dbReference type="EMBL" id="PNH04785.1"/>
    </source>
</evidence>
<evidence type="ECO:0000256" key="3">
    <source>
        <dbReference type="ARBA" id="ARBA00017467"/>
    </source>
</evidence>
<gene>
    <name evidence="9" type="ORF">TSOC_008989</name>
</gene>
<dbReference type="Proteomes" id="UP000236333">
    <property type="component" value="Unassembled WGS sequence"/>
</dbReference>
<keyword evidence="6" id="KW-1133">Transmembrane helix</keyword>
<evidence type="ECO:0000256" key="2">
    <source>
        <dbReference type="ARBA" id="ARBA00009731"/>
    </source>
</evidence>
<dbReference type="PANTHER" id="PTHR12154">
    <property type="entry name" value="GLYCOSYL TRANSFERASE-RELATED"/>
    <property type="match status" value="1"/>
</dbReference>
<dbReference type="GO" id="GO:0006488">
    <property type="term" value="P:dolichol-linked oligosaccharide biosynthetic process"/>
    <property type="evidence" value="ECO:0007669"/>
    <property type="project" value="InterPro"/>
</dbReference>
<accession>A0A2J7ZX06</accession>
<keyword evidence="7" id="KW-0472">Membrane</keyword>
<proteinExistence type="inferred from homology"/>
<sequence>MESLAPCLSLAQPPSPSASIPLSTPAGGHTAEMLKLLDHLLAEEGAGTGAGAGTETGPAAEEGAAGRSGAAGLAGGVLAGGGQARYSPRCYVVAATDPMSGAKALARERLWQKTDSPSGFSIRQIPRSREVGQSYLTSVATTLYSLLFAFRLVLEERPDLVLVNGPGTCIPVCAAAFTYRVLGLARSQVVYVESIARTRRFSLSAKLLYHLRLADLLLVQWEALASTYPRAVYAGRLY</sequence>
<keyword evidence="9" id="KW-0808">Transferase</keyword>
<evidence type="ECO:0000256" key="6">
    <source>
        <dbReference type="ARBA" id="ARBA00022989"/>
    </source>
</evidence>
<keyword evidence="5" id="KW-0256">Endoplasmic reticulum</keyword>
<comment type="subcellular location">
    <subcellularLocation>
        <location evidence="1">Endoplasmic reticulum membrane</location>
        <topology evidence="1">Single-pass membrane protein</topology>
    </subcellularLocation>
</comment>
<comment type="similarity">
    <text evidence="2">Belongs to the ALG14 family.</text>
</comment>
<organism evidence="9 10">
    <name type="scientific">Tetrabaena socialis</name>
    <dbReference type="NCBI Taxonomy" id="47790"/>
    <lineage>
        <taxon>Eukaryota</taxon>
        <taxon>Viridiplantae</taxon>
        <taxon>Chlorophyta</taxon>
        <taxon>core chlorophytes</taxon>
        <taxon>Chlorophyceae</taxon>
        <taxon>CS clade</taxon>
        <taxon>Chlamydomonadales</taxon>
        <taxon>Tetrabaenaceae</taxon>
        <taxon>Tetrabaena</taxon>
    </lineage>
</organism>
<feature type="region of interest" description="Disordered" evidence="8">
    <location>
        <begin position="1"/>
        <end position="26"/>
    </location>
</feature>
<evidence type="ECO:0000256" key="5">
    <source>
        <dbReference type="ARBA" id="ARBA00022824"/>
    </source>
</evidence>
<dbReference type="InterPro" id="IPR013969">
    <property type="entry name" value="Oligosacch_biosynth_Alg14"/>
</dbReference>
<dbReference type="OrthoDB" id="17098at2759"/>
<dbReference type="Gene3D" id="3.40.50.2000">
    <property type="entry name" value="Glycogen Phosphorylase B"/>
    <property type="match status" value="1"/>
</dbReference>
<protein>
    <recommendedName>
        <fullName evidence="3">UDP-N-acetylglucosamine transferase subunit ALG14</fullName>
    </recommendedName>
</protein>
<dbReference type="Pfam" id="PF08660">
    <property type="entry name" value="Alg14"/>
    <property type="match status" value="1"/>
</dbReference>
<evidence type="ECO:0000256" key="8">
    <source>
        <dbReference type="SAM" id="MobiDB-lite"/>
    </source>
</evidence>
<dbReference type="AlphaFoldDB" id="A0A2J7ZX06"/>
<dbReference type="GO" id="GO:0043541">
    <property type="term" value="C:UDP-N-acetylglucosamine transferase complex"/>
    <property type="evidence" value="ECO:0007669"/>
    <property type="project" value="TreeGrafter"/>
</dbReference>
<dbReference type="GO" id="GO:0004577">
    <property type="term" value="F:N-acetylglucosaminyldiphosphodolichol N-acetylglucosaminyltransferase activity"/>
    <property type="evidence" value="ECO:0007669"/>
    <property type="project" value="TreeGrafter"/>
</dbReference>
<dbReference type="EMBL" id="PGGS01000359">
    <property type="protein sequence ID" value="PNH04785.1"/>
    <property type="molecule type" value="Genomic_DNA"/>
</dbReference>
<reference evidence="9 10" key="1">
    <citation type="journal article" date="2017" name="Mol. Biol. Evol.">
        <title>The 4-celled Tetrabaena socialis nuclear genome reveals the essential components for genetic control of cell number at the origin of multicellularity in the volvocine lineage.</title>
        <authorList>
            <person name="Featherston J."/>
            <person name="Arakaki Y."/>
            <person name="Hanschen E.R."/>
            <person name="Ferris P.J."/>
            <person name="Michod R.E."/>
            <person name="Olson B.J.S.C."/>
            <person name="Nozaki H."/>
            <person name="Durand P.M."/>
        </authorList>
    </citation>
    <scope>NUCLEOTIDE SEQUENCE [LARGE SCALE GENOMIC DNA]</scope>
    <source>
        <strain evidence="9 10">NIES-571</strain>
    </source>
</reference>
<comment type="caution">
    <text evidence="9">The sequence shown here is derived from an EMBL/GenBank/DDBJ whole genome shotgun (WGS) entry which is preliminary data.</text>
</comment>
<keyword evidence="4" id="KW-0812">Transmembrane</keyword>
<name>A0A2J7ZX06_9CHLO</name>
<evidence type="ECO:0000256" key="1">
    <source>
        <dbReference type="ARBA" id="ARBA00004389"/>
    </source>
</evidence>
<dbReference type="PANTHER" id="PTHR12154:SF4">
    <property type="entry name" value="UDP-N-ACETYLGLUCOSAMINE TRANSFERASE SUBUNIT ALG14 HOMOLOG"/>
    <property type="match status" value="1"/>
</dbReference>
<keyword evidence="10" id="KW-1185">Reference proteome</keyword>
<evidence type="ECO:0000313" key="10">
    <source>
        <dbReference type="Proteomes" id="UP000236333"/>
    </source>
</evidence>